<sequence length="133" mass="14756">MNASKGLKIIHKGKVLHPDPNSSPNDISEQLLDISKSDFLQKKKKPSLIVMGTRIGHEMESSSSTSNQSFLTLARSAMEGMSGGRHGNPGGYRGLFYWGVSFVFRTVYGLFGGIYLFVRSIFVLPDAEERRDE</sequence>
<accession>A0A7S4R3Z3</accession>
<evidence type="ECO:0000256" key="1">
    <source>
        <dbReference type="SAM" id="Phobius"/>
    </source>
</evidence>
<organism evidence="2">
    <name type="scientific">Ditylum brightwellii</name>
    <dbReference type="NCBI Taxonomy" id="49249"/>
    <lineage>
        <taxon>Eukaryota</taxon>
        <taxon>Sar</taxon>
        <taxon>Stramenopiles</taxon>
        <taxon>Ochrophyta</taxon>
        <taxon>Bacillariophyta</taxon>
        <taxon>Mediophyceae</taxon>
        <taxon>Lithodesmiophycidae</taxon>
        <taxon>Lithodesmiales</taxon>
        <taxon>Lithodesmiaceae</taxon>
        <taxon>Ditylum</taxon>
    </lineage>
</organism>
<keyword evidence="1" id="KW-1133">Transmembrane helix</keyword>
<gene>
    <name evidence="2" type="ORF">DBRI00130_LOCUS11841</name>
</gene>
<keyword evidence="1" id="KW-0472">Membrane</keyword>
<name>A0A7S4R3Z3_9STRA</name>
<evidence type="ECO:0000313" key="2">
    <source>
        <dbReference type="EMBL" id="CAE4601342.1"/>
    </source>
</evidence>
<protein>
    <submittedName>
        <fullName evidence="2">Uncharacterized protein</fullName>
    </submittedName>
</protein>
<dbReference type="AlphaFoldDB" id="A0A7S4R3Z3"/>
<keyword evidence="1" id="KW-0812">Transmembrane</keyword>
<proteinExistence type="predicted"/>
<dbReference type="EMBL" id="HBNS01014734">
    <property type="protein sequence ID" value="CAE4601342.1"/>
    <property type="molecule type" value="Transcribed_RNA"/>
</dbReference>
<reference evidence="2" key="1">
    <citation type="submission" date="2021-01" db="EMBL/GenBank/DDBJ databases">
        <authorList>
            <person name="Corre E."/>
            <person name="Pelletier E."/>
            <person name="Niang G."/>
            <person name="Scheremetjew M."/>
            <person name="Finn R."/>
            <person name="Kale V."/>
            <person name="Holt S."/>
            <person name="Cochrane G."/>
            <person name="Meng A."/>
            <person name="Brown T."/>
            <person name="Cohen L."/>
        </authorList>
    </citation>
    <scope>NUCLEOTIDE SEQUENCE</scope>
    <source>
        <strain evidence="2">GSO104</strain>
    </source>
</reference>
<feature type="transmembrane region" description="Helical" evidence="1">
    <location>
        <begin position="95"/>
        <end position="118"/>
    </location>
</feature>